<evidence type="ECO:0000256" key="1">
    <source>
        <dbReference type="SAM" id="MobiDB-lite"/>
    </source>
</evidence>
<dbReference type="Pfam" id="PF00881">
    <property type="entry name" value="Nitroreductase"/>
    <property type="match status" value="1"/>
</dbReference>
<feature type="compositionally biased region" description="Basic and acidic residues" evidence="1">
    <location>
        <begin position="1"/>
        <end position="37"/>
    </location>
</feature>
<dbReference type="PANTHER" id="PTHR43745:SF2">
    <property type="entry name" value="NITROREDUCTASE MJ1384-RELATED"/>
    <property type="match status" value="1"/>
</dbReference>
<gene>
    <name evidence="3" type="ORF">JQM67_08955</name>
</gene>
<evidence type="ECO:0000313" key="4">
    <source>
        <dbReference type="Proteomes" id="UP001299220"/>
    </source>
</evidence>
<dbReference type="NCBIfam" id="TIGR03605">
    <property type="entry name" value="antibiot_sagB"/>
    <property type="match status" value="1"/>
</dbReference>
<proteinExistence type="predicted"/>
<feature type="region of interest" description="Disordered" evidence="1">
    <location>
        <begin position="1"/>
        <end position="38"/>
    </location>
</feature>
<name>A0ABS9CNJ2_9FIRM</name>
<dbReference type="RefSeq" id="WP_235323760.1">
    <property type="nucleotide sequence ID" value="NZ_JAFBIT010000002.1"/>
</dbReference>
<dbReference type="InterPro" id="IPR020051">
    <property type="entry name" value="SagB-type_dehydrogenase"/>
</dbReference>
<dbReference type="Proteomes" id="UP001299220">
    <property type="component" value="Unassembled WGS sequence"/>
</dbReference>
<comment type="caution">
    <text evidence="3">The sequence shown here is derived from an EMBL/GenBank/DDBJ whole genome shotgun (WGS) entry which is preliminary data.</text>
</comment>
<reference evidence="3 4" key="1">
    <citation type="submission" date="2020-12" db="EMBL/GenBank/DDBJ databases">
        <title>Whole genome sequences of gut porcine anaerobes.</title>
        <authorList>
            <person name="Kubasova T."/>
            <person name="Jahodarova E."/>
            <person name="Rychlik I."/>
        </authorList>
    </citation>
    <scope>NUCLEOTIDE SEQUENCE [LARGE SCALE GENOMIC DNA]</scope>
    <source>
        <strain evidence="3 4">An867</strain>
    </source>
</reference>
<dbReference type="PANTHER" id="PTHR43745">
    <property type="entry name" value="NITROREDUCTASE MJ1384-RELATED"/>
    <property type="match status" value="1"/>
</dbReference>
<dbReference type="InterPro" id="IPR029479">
    <property type="entry name" value="Nitroreductase"/>
</dbReference>
<feature type="domain" description="Nitroreductase" evidence="2">
    <location>
        <begin position="76"/>
        <end position="257"/>
    </location>
</feature>
<dbReference type="SUPFAM" id="SSF55469">
    <property type="entry name" value="FMN-dependent nitroreductase-like"/>
    <property type="match status" value="1"/>
</dbReference>
<dbReference type="CDD" id="cd02142">
    <property type="entry name" value="McbC_SagB-like_oxidoreductase"/>
    <property type="match status" value="1"/>
</dbReference>
<evidence type="ECO:0000313" key="3">
    <source>
        <dbReference type="EMBL" id="MCF2652731.1"/>
    </source>
</evidence>
<sequence>MKMEDLTQERIEEIRETSRGYTKADESREPEDFKSDQQRMLPQPPLVKAPVSEVRIDLPRDFKPLGLGKDMLNVIFNRCSSRVYTDEPLTLLELSFLLWATQGIKSIRGKKYATIRTVPCGGARHPFETYLLVRKVEGLQPGRYHYLPMTNQLEYLGAVENIESVLNESLCDQRWAMKSSVVFYWSYVPYRNEWRYGYFNHRMSLIDMGHVGEALYLACAATGLGTCGIGAYEQALCNELFGLDGKEEYIIYTETVGTICAEDKDAEKDFYKFVEEAGW</sequence>
<dbReference type="Gene3D" id="3.40.109.10">
    <property type="entry name" value="NADH Oxidase"/>
    <property type="match status" value="1"/>
</dbReference>
<protein>
    <submittedName>
        <fullName evidence="3">SagB/ThcOx family dehydrogenase</fullName>
    </submittedName>
</protein>
<accession>A0ABS9CNJ2</accession>
<dbReference type="InterPro" id="IPR052544">
    <property type="entry name" value="Bacteriocin_Proc_Enz"/>
</dbReference>
<dbReference type="EMBL" id="JAFBIT010000002">
    <property type="protein sequence ID" value="MCF2652731.1"/>
    <property type="molecule type" value="Genomic_DNA"/>
</dbReference>
<keyword evidence="4" id="KW-1185">Reference proteome</keyword>
<evidence type="ECO:0000259" key="2">
    <source>
        <dbReference type="Pfam" id="PF00881"/>
    </source>
</evidence>
<organism evidence="3 4">
    <name type="scientific">Anaeromassilibacillus senegalensis</name>
    <dbReference type="NCBI Taxonomy" id="1673717"/>
    <lineage>
        <taxon>Bacteria</taxon>
        <taxon>Bacillati</taxon>
        <taxon>Bacillota</taxon>
        <taxon>Clostridia</taxon>
        <taxon>Eubacteriales</taxon>
        <taxon>Acutalibacteraceae</taxon>
        <taxon>Anaeromassilibacillus</taxon>
    </lineage>
</organism>
<dbReference type="InterPro" id="IPR000415">
    <property type="entry name" value="Nitroreductase-like"/>
</dbReference>